<feature type="domain" description="AAA+ ATPase" evidence="5">
    <location>
        <begin position="57"/>
        <end position="174"/>
    </location>
</feature>
<accession>A0A6F9E8S2</accession>
<evidence type="ECO:0000256" key="1">
    <source>
        <dbReference type="ARBA" id="ARBA00008959"/>
    </source>
</evidence>
<dbReference type="InterPro" id="IPR032423">
    <property type="entry name" value="AAA_assoc_2"/>
</dbReference>
<keyword evidence="2" id="KW-0547">Nucleotide-binding</keyword>
<proteinExistence type="inferred from homology"/>
<dbReference type="FunFam" id="3.40.50.300:FF:000345">
    <property type="entry name" value="AAA family ATPase"/>
    <property type="match status" value="1"/>
</dbReference>
<dbReference type="FunFam" id="1.10.3710.10:FF:000003">
    <property type="entry name" value="ATPase, AAA family protein"/>
    <property type="match status" value="1"/>
</dbReference>
<dbReference type="InterPro" id="IPR027417">
    <property type="entry name" value="P-loop_NTPase"/>
</dbReference>
<dbReference type="InterPro" id="IPR003593">
    <property type="entry name" value="AAA+_ATPase"/>
</dbReference>
<dbReference type="GO" id="GO:0006261">
    <property type="term" value="P:DNA-templated DNA replication"/>
    <property type="evidence" value="ECO:0007669"/>
    <property type="project" value="TreeGrafter"/>
</dbReference>
<organism evidence="6 7">
    <name type="scientific">Kyrpidia spormannii</name>
    <dbReference type="NCBI Taxonomy" id="2055160"/>
    <lineage>
        <taxon>Bacteria</taxon>
        <taxon>Bacillati</taxon>
        <taxon>Bacillota</taxon>
        <taxon>Bacilli</taxon>
        <taxon>Bacillales</taxon>
        <taxon>Alicyclobacillaceae</taxon>
        <taxon>Kyrpidia</taxon>
    </lineage>
</organism>
<dbReference type="GO" id="GO:0008047">
    <property type="term" value="F:enzyme activator activity"/>
    <property type="evidence" value="ECO:0007669"/>
    <property type="project" value="TreeGrafter"/>
</dbReference>
<dbReference type="PANTHER" id="PTHR13779:SF7">
    <property type="entry name" value="ATPASE WRNIP1"/>
    <property type="match status" value="1"/>
</dbReference>
<evidence type="ECO:0000256" key="2">
    <source>
        <dbReference type="ARBA" id="ARBA00022741"/>
    </source>
</evidence>
<dbReference type="Pfam" id="PF00004">
    <property type="entry name" value="AAA"/>
    <property type="match status" value="1"/>
</dbReference>
<dbReference type="CDD" id="cd00009">
    <property type="entry name" value="AAA"/>
    <property type="match status" value="1"/>
</dbReference>
<reference evidence="6 7" key="1">
    <citation type="submission" date="2020-04" db="EMBL/GenBank/DDBJ databases">
        <authorList>
            <person name="Hogendoorn C."/>
        </authorList>
    </citation>
    <scope>NUCLEOTIDE SEQUENCE [LARGE SCALE GENOMIC DNA]</scope>
    <source>
        <strain evidence="6">COOX1</strain>
    </source>
</reference>
<evidence type="ECO:0000256" key="3">
    <source>
        <dbReference type="ARBA" id="ARBA00022840"/>
    </source>
</evidence>
<dbReference type="GO" id="GO:0017116">
    <property type="term" value="F:single-stranded DNA helicase activity"/>
    <property type="evidence" value="ECO:0007669"/>
    <property type="project" value="TreeGrafter"/>
</dbReference>
<dbReference type="Pfam" id="PF12002">
    <property type="entry name" value="MgsA_C"/>
    <property type="match status" value="1"/>
</dbReference>
<dbReference type="FunFam" id="1.20.272.10:FF:000001">
    <property type="entry name" value="Putative AAA family ATPase"/>
    <property type="match status" value="1"/>
</dbReference>
<comment type="similarity">
    <text evidence="1">Belongs to the AAA ATPase family. RarA/MGS1/WRNIP1 subfamily.</text>
</comment>
<feature type="region of interest" description="Disordered" evidence="4">
    <location>
        <begin position="441"/>
        <end position="474"/>
    </location>
</feature>
<dbReference type="GO" id="GO:0000731">
    <property type="term" value="P:DNA synthesis involved in DNA repair"/>
    <property type="evidence" value="ECO:0007669"/>
    <property type="project" value="TreeGrafter"/>
</dbReference>
<dbReference type="SUPFAM" id="SSF48019">
    <property type="entry name" value="post-AAA+ oligomerization domain-like"/>
    <property type="match status" value="1"/>
</dbReference>
<keyword evidence="3" id="KW-0067">ATP-binding</keyword>
<dbReference type="CDD" id="cd18139">
    <property type="entry name" value="HLD_clamp_RarA"/>
    <property type="match status" value="1"/>
</dbReference>
<dbReference type="Gene3D" id="1.20.272.10">
    <property type="match status" value="1"/>
</dbReference>
<dbReference type="Pfam" id="PF16193">
    <property type="entry name" value="AAA_assoc_2"/>
    <property type="match status" value="1"/>
</dbReference>
<dbReference type="GO" id="GO:0003677">
    <property type="term" value="F:DNA binding"/>
    <property type="evidence" value="ECO:0007669"/>
    <property type="project" value="InterPro"/>
</dbReference>
<dbReference type="GO" id="GO:0005524">
    <property type="term" value="F:ATP binding"/>
    <property type="evidence" value="ECO:0007669"/>
    <property type="project" value="UniProtKB-KW"/>
</dbReference>
<dbReference type="Gene3D" id="3.40.50.300">
    <property type="entry name" value="P-loop containing nucleotide triphosphate hydrolases"/>
    <property type="match status" value="1"/>
</dbReference>
<dbReference type="GO" id="GO:0016887">
    <property type="term" value="F:ATP hydrolysis activity"/>
    <property type="evidence" value="ECO:0007669"/>
    <property type="project" value="InterPro"/>
</dbReference>
<dbReference type="InterPro" id="IPR021886">
    <property type="entry name" value="MgsA_C"/>
</dbReference>
<evidence type="ECO:0000259" key="5">
    <source>
        <dbReference type="SMART" id="SM00382"/>
    </source>
</evidence>
<name>A0A6F9E8S2_9BACL</name>
<dbReference type="SUPFAM" id="SSF52540">
    <property type="entry name" value="P-loop containing nucleoside triphosphate hydrolases"/>
    <property type="match status" value="1"/>
</dbReference>
<protein>
    <submittedName>
        <fullName evidence="6">DNA-dependent ATPase modulator of replication restart</fullName>
    </submittedName>
</protein>
<dbReference type="Proteomes" id="UP000502196">
    <property type="component" value="Chromosome"/>
</dbReference>
<dbReference type="Gene3D" id="1.10.8.60">
    <property type="match status" value="1"/>
</dbReference>
<evidence type="ECO:0000313" key="7">
    <source>
        <dbReference type="Proteomes" id="UP000502196"/>
    </source>
</evidence>
<evidence type="ECO:0000313" key="6">
    <source>
        <dbReference type="EMBL" id="CAB3394194.1"/>
    </source>
</evidence>
<dbReference type="InterPro" id="IPR051314">
    <property type="entry name" value="AAA_ATPase_RarA/MGS1/WRNIP1"/>
</dbReference>
<evidence type="ECO:0000256" key="4">
    <source>
        <dbReference type="SAM" id="MobiDB-lite"/>
    </source>
</evidence>
<feature type="compositionally biased region" description="Basic and acidic residues" evidence="4">
    <location>
        <begin position="442"/>
        <end position="468"/>
    </location>
</feature>
<dbReference type="Gene3D" id="1.10.3710.10">
    <property type="entry name" value="DNA polymerase III clamp loader subunits, C-terminal domain"/>
    <property type="match status" value="1"/>
</dbReference>
<dbReference type="EMBL" id="LR792683">
    <property type="protein sequence ID" value="CAB3394194.1"/>
    <property type="molecule type" value="Genomic_DNA"/>
</dbReference>
<sequence length="474" mass="52372">MKEGRKMDLFSYRAEQEKRMNAPLAARMRPATLDELVGQEDVVGPGTLLRRAIEADRLTSVIFYGPPGVGKTTLARLIAGYTRSAFVTLSAVTAGVADLRRIVDDARERLGMYGQKTTLFIDEIHRFNKAQQDALLPHVEDGLIILIGATTENPYFEVNKALLSRSQVFALHPLGPEDLKTIARRAIADKERGLGTMPLEVREEALDHWVRYCEGDARRLLSALELAALTTAPDDRGRIVVTLEVAEASIQRRAVVYDREGDVHYDTISAFIKSVRGSDPDAALLWLAKMLKAGEDPLFIARRLVILASEDIGNADPQGLVVAVSAFQAVQWLGMPEGRIPLAQATTYLATAPKSNASYMALEKALADVGKGLDLTVPRHLRDAHYSGAKAMGHGEEYLYPHDYPGHWVEQSYLPPGIAPRRYYRPSDQGHEQQIARFMAARWKEEQSPGEKREEAGEKITGEGKHQVEGSGTP</sequence>
<dbReference type="AlphaFoldDB" id="A0A6F9E8S2"/>
<dbReference type="InterPro" id="IPR008921">
    <property type="entry name" value="DNA_pol3_clamp-load_cplx_C"/>
</dbReference>
<gene>
    <name evidence="6" type="primary">rarA</name>
    <name evidence="6" type="ORF">COOX1_2292</name>
</gene>
<dbReference type="InterPro" id="IPR003959">
    <property type="entry name" value="ATPase_AAA_core"/>
</dbReference>
<dbReference type="SMART" id="SM00382">
    <property type="entry name" value="AAA"/>
    <property type="match status" value="1"/>
</dbReference>
<dbReference type="PANTHER" id="PTHR13779">
    <property type="entry name" value="WERNER HELICASE-INTERACTING PROTEIN 1 FAMILY MEMBER"/>
    <property type="match status" value="1"/>
</dbReference>